<evidence type="ECO:0000259" key="9">
    <source>
        <dbReference type="Pfam" id="PF08648"/>
    </source>
</evidence>
<comment type="caution">
    <text evidence="10">The sequence shown here is derived from an EMBL/GenBank/DDBJ whole genome shotgun (WGS) entry which is preliminary data.</text>
</comment>
<dbReference type="Pfam" id="PF08648">
    <property type="entry name" value="SNRNP27"/>
    <property type="match status" value="1"/>
</dbReference>
<dbReference type="EMBL" id="LSSN01001921">
    <property type="protein sequence ID" value="OMJ17841.1"/>
    <property type="molecule type" value="Genomic_DNA"/>
</dbReference>
<dbReference type="GO" id="GO:0006397">
    <property type="term" value="P:mRNA processing"/>
    <property type="evidence" value="ECO:0007669"/>
    <property type="project" value="UniProtKB-KW"/>
</dbReference>
<comment type="subcellular location">
    <subcellularLocation>
        <location evidence="2">Nucleus</location>
    </subcellularLocation>
</comment>
<gene>
    <name evidence="11" type="ORF">AYI70_g1896</name>
    <name evidence="10" type="ORF">AYI70_g5709</name>
</gene>
<protein>
    <submittedName>
        <fullName evidence="10">U4/U6.U5 small nuclear ribonucleoprotein 27 kDa protein</fullName>
    </submittedName>
</protein>
<dbReference type="PANTHER" id="PTHR31077:SF1">
    <property type="entry name" value="U4_U6.U5 SMALL NUCLEAR RIBONUCLEOPROTEIN 27 KDA PROTEIN"/>
    <property type="match status" value="1"/>
</dbReference>
<name>A0A1R1XT89_9FUNG</name>
<keyword evidence="12" id="KW-1185">Reference proteome</keyword>
<evidence type="ECO:0000313" key="11">
    <source>
        <dbReference type="EMBL" id="OMJ23971.1"/>
    </source>
</evidence>
<dbReference type="PANTHER" id="PTHR31077">
    <property type="entry name" value="U4/U6.U5 SMALL NUCLEAR RIBONUCLEOPROTEIN 27 KDA PROTEIN"/>
    <property type="match status" value="1"/>
</dbReference>
<dbReference type="OrthoDB" id="21368at2759"/>
<proteinExistence type="inferred from homology"/>
<keyword evidence="6" id="KW-0508">mRNA splicing</keyword>
<evidence type="ECO:0000256" key="5">
    <source>
        <dbReference type="ARBA" id="ARBA00022664"/>
    </source>
</evidence>
<feature type="region of interest" description="Disordered" evidence="8">
    <location>
        <begin position="1"/>
        <end position="121"/>
    </location>
</feature>
<evidence type="ECO:0000256" key="8">
    <source>
        <dbReference type="SAM" id="MobiDB-lite"/>
    </source>
</evidence>
<evidence type="ECO:0000256" key="3">
    <source>
        <dbReference type="ARBA" id="ARBA00008218"/>
    </source>
</evidence>
<evidence type="ECO:0000256" key="2">
    <source>
        <dbReference type="ARBA" id="ARBA00004123"/>
    </source>
</evidence>
<sequence length="174" mass="20678">MRDSDSSSSEKRYSRDRETSSMSRSDRKSSKSTYKTRDRSRSPIRDRKRSRSRDRDRHARDSRTRDSSYRETYPRDRDRTRRRERSPKERDPKAVEETIKAKRRDDRSRSRSPGINVSEEASMAELMGFGSFDSTKDKPVFGNHPGSARIVKSRKYRQYMNRRGGFNRPLDEID</sequence>
<organism evidence="10 12">
    <name type="scientific">Smittium culicis</name>
    <dbReference type="NCBI Taxonomy" id="133412"/>
    <lineage>
        <taxon>Eukaryota</taxon>
        <taxon>Fungi</taxon>
        <taxon>Fungi incertae sedis</taxon>
        <taxon>Zoopagomycota</taxon>
        <taxon>Kickxellomycotina</taxon>
        <taxon>Harpellomycetes</taxon>
        <taxon>Harpellales</taxon>
        <taxon>Legeriomycetaceae</taxon>
        <taxon>Smittium</taxon>
    </lineage>
</organism>
<evidence type="ECO:0000256" key="4">
    <source>
        <dbReference type="ARBA" id="ARBA00011825"/>
    </source>
</evidence>
<dbReference type="Proteomes" id="UP000187283">
    <property type="component" value="Unassembled WGS sequence"/>
</dbReference>
<dbReference type="EMBL" id="LSSN01000437">
    <property type="protein sequence ID" value="OMJ23971.1"/>
    <property type="molecule type" value="Genomic_DNA"/>
</dbReference>
<dbReference type="GO" id="GO:0008380">
    <property type="term" value="P:RNA splicing"/>
    <property type="evidence" value="ECO:0007669"/>
    <property type="project" value="UniProtKB-KW"/>
</dbReference>
<evidence type="ECO:0000256" key="1">
    <source>
        <dbReference type="ARBA" id="ARBA00003632"/>
    </source>
</evidence>
<keyword evidence="5" id="KW-0507">mRNA processing</keyword>
<keyword evidence="7" id="KW-0539">Nucleus</keyword>
<evidence type="ECO:0000313" key="10">
    <source>
        <dbReference type="EMBL" id="OMJ17841.1"/>
    </source>
</evidence>
<dbReference type="GO" id="GO:0071011">
    <property type="term" value="C:precatalytic spliceosome"/>
    <property type="evidence" value="ECO:0007669"/>
    <property type="project" value="TreeGrafter"/>
</dbReference>
<comment type="function">
    <text evidence="1">May play a role in mRNA splicing.</text>
</comment>
<feature type="domain" description="U4/U6.U5 small nuclear ribonucleoprotein 27kDa protein" evidence="9">
    <location>
        <begin position="119"/>
        <end position="172"/>
    </location>
</feature>
<keyword evidence="10" id="KW-0687">Ribonucleoprotein</keyword>
<accession>A0A1R1XT89</accession>
<reference evidence="10 12" key="1">
    <citation type="submission" date="2017-01" db="EMBL/GenBank/DDBJ databases">
        <authorList>
            <person name="Mah S.A."/>
            <person name="Swanson W.J."/>
            <person name="Moy G.W."/>
            <person name="Vacquier V.D."/>
        </authorList>
    </citation>
    <scope>NUCLEOTIDE SEQUENCE [LARGE SCALE GENOMIC DNA]</scope>
    <source>
        <strain evidence="10 12">GSMNP</strain>
    </source>
</reference>
<dbReference type="AlphaFoldDB" id="A0A1R1XT89"/>
<evidence type="ECO:0000256" key="7">
    <source>
        <dbReference type="ARBA" id="ARBA00023242"/>
    </source>
</evidence>
<dbReference type="STRING" id="133412.A0A1R1XT89"/>
<evidence type="ECO:0000313" key="12">
    <source>
        <dbReference type="Proteomes" id="UP000187283"/>
    </source>
</evidence>
<feature type="compositionally biased region" description="Basic and acidic residues" evidence="8">
    <location>
        <begin position="53"/>
        <end position="109"/>
    </location>
</feature>
<evidence type="ECO:0000256" key="6">
    <source>
        <dbReference type="ARBA" id="ARBA00023187"/>
    </source>
</evidence>
<comment type="similarity">
    <text evidence="3">Belongs to the SNUT3 family.</text>
</comment>
<dbReference type="InterPro" id="IPR013957">
    <property type="entry name" value="SNRNP27"/>
</dbReference>
<feature type="compositionally biased region" description="Basic and acidic residues" evidence="8">
    <location>
        <begin position="1"/>
        <end position="45"/>
    </location>
</feature>
<comment type="subunit">
    <text evidence="4">Part of a tri-snRNP complex.</text>
</comment>